<feature type="compositionally biased region" description="Polar residues" evidence="5">
    <location>
        <begin position="191"/>
        <end position="212"/>
    </location>
</feature>
<evidence type="ECO:0000313" key="8">
    <source>
        <dbReference type="Proteomes" id="UP000033483"/>
    </source>
</evidence>
<protein>
    <recommendedName>
        <fullName evidence="6">Bromodomain associated domain-containing protein</fullName>
    </recommendedName>
</protein>
<feature type="compositionally biased region" description="Acidic residues" evidence="5">
    <location>
        <begin position="215"/>
        <end position="224"/>
    </location>
</feature>
<evidence type="ECO:0000256" key="4">
    <source>
        <dbReference type="ARBA" id="ARBA00023242"/>
    </source>
</evidence>
<dbReference type="OrthoDB" id="5402929at2759"/>
<evidence type="ECO:0000256" key="2">
    <source>
        <dbReference type="ARBA" id="ARBA00023015"/>
    </source>
</evidence>
<evidence type="ECO:0000256" key="3">
    <source>
        <dbReference type="ARBA" id="ARBA00023163"/>
    </source>
</evidence>
<dbReference type="InterPro" id="IPR006565">
    <property type="entry name" value="BTP"/>
</dbReference>
<dbReference type="GO" id="GO:0046982">
    <property type="term" value="F:protein heterodimerization activity"/>
    <property type="evidence" value="ECO:0007669"/>
    <property type="project" value="InterPro"/>
</dbReference>
<comment type="subcellular location">
    <subcellularLocation>
        <location evidence="1">Nucleus</location>
    </subcellularLocation>
</comment>
<reference evidence="7 8" key="1">
    <citation type="submission" date="2015-03" db="EMBL/GenBank/DDBJ databases">
        <authorList>
            <person name="Radwan O."/>
            <person name="Al-Naeli F.A."/>
            <person name="Rendon G.A."/>
            <person name="Fields C."/>
        </authorList>
    </citation>
    <scope>NUCLEOTIDE SEQUENCE [LARGE SCALE GENOMIC DNA]</scope>
    <source>
        <strain evidence="7">CR-DP1</strain>
    </source>
</reference>
<dbReference type="CDD" id="cd00076">
    <property type="entry name" value="HFD_SF"/>
    <property type="match status" value="1"/>
</dbReference>
<evidence type="ECO:0000256" key="5">
    <source>
        <dbReference type="SAM" id="MobiDB-lite"/>
    </source>
</evidence>
<evidence type="ECO:0000313" key="7">
    <source>
        <dbReference type="EMBL" id="KKA26748.1"/>
    </source>
</evidence>
<dbReference type="Pfam" id="PF07524">
    <property type="entry name" value="Bromo_TP"/>
    <property type="match status" value="1"/>
</dbReference>
<comment type="caution">
    <text evidence="7">The sequence shown here is derived from an EMBL/GenBank/DDBJ whole genome shotgun (WGS) entry which is preliminary data.</text>
</comment>
<keyword evidence="8" id="KW-1185">Reference proteome</keyword>
<organism evidence="7 8">
    <name type="scientific">Thielaviopsis punctulata</name>
    <dbReference type="NCBI Taxonomy" id="72032"/>
    <lineage>
        <taxon>Eukaryota</taxon>
        <taxon>Fungi</taxon>
        <taxon>Dikarya</taxon>
        <taxon>Ascomycota</taxon>
        <taxon>Pezizomycotina</taxon>
        <taxon>Sordariomycetes</taxon>
        <taxon>Hypocreomycetidae</taxon>
        <taxon>Microascales</taxon>
        <taxon>Ceratocystidaceae</taxon>
        <taxon>Thielaviopsis</taxon>
    </lineage>
</organism>
<gene>
    <name evidence="7" type="ORF">TD95_000881</name>
</gene>
<dbReference type="Proteomes" id="UP000033483">
    <property type="component" value="Unassembled WGS sequence"/>
</dbReference>
<dbReference type="AlphaFoldDB" id="A0A0F4ZA72"/>
<dbReference type="SMART" id="SM00576">
    <property type="entry name" value="BTP"/>
    <property type="match status" value="1"/>
</dbReference>
<feature type="region of interest" description="Disordered" evidence="5">
    <location>
        <begin position="191"/>
        <end position="224"/>
    </location>
</feature>
<evidence type="ECO:0000256" key="1">
    <source>
        <dbReference type="ARBA" id="ARBA00004123"/>
    </source>
</evidence>
<keyword evidence="2" id="KW-0805">Transcription regulation</keyword>
<dbReference type="Gene3D" id="1.10.20.10">
    <property type="entry name" value="Histone, subunit A"/>
    <property type="match status" value="1"/>
</dbReference>
<evidence type="ECO:0000259" key="6">
    <source>
        <dbReference type="SMART" id="SM00576"/>
    </source>
</evidence>
<dbReference type="InterPro" id="IPR009072">
    <property type="entry name" value="Histone-fold"/>
</dbReference>
<proteinExistence type="predicted"/>
<dbReference type="EMBL" id="LAEV01001983">
    <property type="protein sequence ID" value="KKA26748.1"/>
    <property type="molecule type" value="Genomic_DNA"/>
</dbReference>
<feature type="domain" description="Bromodomain associated" evidence="6">
    <location>
        <begin position="6"/>
        <end position="83"/>
    </location>
</feature>
<accession>A0A0F4ZA72</accession>
<keyword evidence="4" id="KW-0539">Nucleus</keyword>
<dbReference type="GO" id="GO:0005634">
    <property type="term" value="C:nucleus"/>
    <property type="evidence" value="ECO:0007669"/>
    <property type="project" value="UniProtKB-SubCell"/>
</dbReference>
<sequence>MSAAPPTFFHALLRPCVLQILRATGYYGSRPTVIDTLTDLAVRYMYMLCQKTALHAVDNGHDMTPSVVDVRMALQDMGALIPERPLFEQDFMGEEDVRGVEEFIAWFDSPRYKAIMALPLFDGDTEAPDYLTALKTKHSKTGEDSKYVATALGRSIDHGEIIAEGGGEDLSSIQKWEEKIRGPSVQRLNFASPCSSHTVDSRPPSSQLSSVGDQVEPDVDTEVS</sequence>
<keyword evidence="3" id="KW-0804">Transcription</keyword>
<name>A0A0F4ZA72_9PEZI</name>